<evidence type="ECO:0000256" key="5">
    <source>
        <dbReference type="ARBA" id="ARBA00023136"/>
    </source>
</evidence>
<dbReference type="PANTHER" id="PTHR30386:SF26">
    <property type="entry name" value="TRANSPORT PROTEIN COMB"/>
    <property type="match status" value="1"/>
</dbReference>
<dbReference type="Gene3D" id="2.40.30.170">
    <property type="match status" value="1"/>
</dbReference>
<dbReference type="PANTHER" id="PTHR30386">
    <property type="entry name" value="MEMBRANE FUSION SUBUNIT OF EMRAB-TOLC MULTIDRUG EFFLUX PUMP"/>
    <property type="match status" value="1"/>
</dbReference>
<gene>
    <name evidence="9" type="ORF">CN425_26895</name>
</gene>
<dbReference type="OrthoDB" id="357309at2"/>
<proteinExistence type="inferred from homology"/>
<sequence>MNKIYSFDQLTDSVELLERKPPRFIMGLLCFLFMSLLVFMIWAYIGKVDIVSKGTAMIQGKSDISVSRTQIGGIVDTVAVRSGDEVKKGDILIQLKNQELMDKQSQLDQIIKHLEKKKGMLEQLKQSIQVHKSLFFDDTDKKIIEEYKSYEQTYQSLQNEKDNEIKVIDNNKVMVEQDEVLQGLIIDKENIQKEINSVKKQKEAVLDDYKQSLNDKVESLDSQRNGIEKRIQLRKETLQNEGKKIDISKEGKQEEKKNALNQYKESTIVLVNQRIEPLEQEIFIKKQELDVLHNQNEMTSIRAQRDGVVQFPSAMQKGDLVDPGQEVVSIIPKDNEKKIRILLPAQDIKGIKKGDKVQYSFKLKKSDKQTGIVTYLSAHPIFDKDSKGYVYELEATIDIQDSHELYTGMVGRASVIIGEEQVWKFILKKFDFISN</sequence>
<evidence type="ECO:0000256" key="1">
    <source>
        <dbReference type="ARBA" id="ARBA00004167"/>
    </source>
</evidence>
<evidence type="ECO:0000256" key="3">
    <source>
        <dbReference type="ARBA" id="ARBA00022692"/>
    </source>
</evidence>
<evidence type="ECO:0000256" key="4">
    <source>
        <dbReference type="ARBA" id="ARBA00022989"/>
    </source>
</evidence>
<keyword evidence="4 7" id="KW-1133">Transmembrane helix</keyword>
<dbReference type="GO" id="GO:0016020">
    <property type="term" value="C:membrane"/>
    <property type="evidence" value="ECO:0007669"/>
    <property type="project" value="UniProtKB-SubCell"/>
</dbReference>
<evidence type="ECO:0000259" key="8">
    <source>
        <dbReference type="Pfam" id="PF25940"/>
    </source>
</evidence>
<dbReference type="Proteomes" id="UP000220635">
    <property type="component" value="Unassembled WGS sequence"/>
</dbReference>
<keyword evidence="6" id="KW-0175">Coiled coil</keyword>
<dbReference type="PRINTS" id="PR01490">
    <property type="entry name" value="RTXTOXIND"/>
</dbReference>
<dbReference type="RefSeq" id="WP_001034070.1">
    <property type="nucleotide sequence ID" value="NZ_NTWE01000078.1"/>
</dbReference>
<keyword evidence="5 7" id="KW-0472">Membrane</keyword>
<comment type="similarity">
    <text evidence="2">Belongs to the membrane fusion protein (MFP) (TC 8.A.1) family.</text>
</comment>
<dbReference type="Pfam" id="PF25940">
    <property type="entry name" value="LcnD_C"/>
    <property type="match status" value="1"/>
</dbReference>
<dbReference type="InterPro" id="IPR050739">
    <property type="entry name" value="MFP"/>
</dbReference>
<accession>A0A2A8PNK6</accession>
<evidence type="ECO:0000256" key="7">
    <source>
        <dbReference type="SAM" id="Phobius"/>
    </source>
</evidence>
<evidence type="ECO:0000313" key="10">
    <source>
        <dbReference type="Proteomes" id="UP000220635"/>
    </source>
</evidence>
<name>A0A2A8PNK6_BACCE</name>
<feature type="coiled-coil region" evidence="6">
    <location>
        <begin position="97"/>
        <end position="230"/>
    </location>
</feature>
<protein>
    <submittedName>
        <fullName evidence="9">Hemolysin D</fullName>
    </submittedName>
</protein>
<feature type="domain" description="LcnD-like C-terminal" evidence="8">
    <location>
        <begin position="336"/>
        <end position="419"/>
    </location>
</feature>
<dbReference type="AlphaFoldDB" id="A0A2A8PNK6"/>
<evidence type="ECO:0000313" key="9">
    <source>
        <dbReference type="EMBL" id="PEV95201.1"/>
    </source>
</evidence>
<evidence type="ECO:0000256" key="2">
    <source>
        <dbReference type="ARBA" id="ARBA00009477"/>
    </source>
</evidence>
<dbReference type="EMBL" id="NTWE01000078">
    <property type="protein sequence ID" value="PEV95201.1"/>
    <property type="molecule type" value="Genomic_DNA"/>
</dbReference>
<dbReference type="InterPro" id="IPR058795">
    <property type="entry name" value="LcnD_C"/>
</dbReference>
<comment type="caution">
    <text evidence="9">The sequence shown here is derived from an EMBL/GenBank/DDBJ whole genome shotgun (WGS) entry which is preliminary data.</text>
</comment>
<comment type="subcellular location">
    <subcellularLocation>
        <location evidence="1">Membrane</location>
        <topology evidence="1">Single-pass membrane protein</topology>
    </subcellularLocation>
</comment>
<organism evidence="9 10">
    <name type="scientific">Bacillus cereus</name>
    <dbReference type="NCBI Taxonomy" id="1396"/>
    <lineage>
        <taxon>Bacteria</taxon>
        <taxon>Bacillati</taxon>
        <taxon>Bacillota</taxon>
        <taxon>Bacilli</taxon>
        <taxon>Bacillales</taxon>
        <taxon>Bacillaceae</taxon>
        <taxon>Bacillus</taxon>
        <taxon>Bacillus cereus group</taxon>
    </lineage>
</organism>
<evidence type="ECO:0000256" key="6">
    <source>
        <dbReference type="SAM" id="Coils"/>
    </source>
</evidence>
<feature type="transmembrane region" description="Helical" evidence="7">
    <location>
        <begin position="24"/>
        <end position="45"/>
    </location>
</feature>
<keyword evidence="3 7" id="KW-0812">Transmembrane</keyword>
<reference evidence="9 10" key="1">
    <citation type="submission" date="2017-09" db="EMBL/GenBank/DDBJ databases">
        <title>Large-scale bioinformatics analysis of Bacillus genomes uncovers conserved roles of natural products in bacterial physiology.</title>
        <authorList>
            <consortium name="Agbiome Team Llc"/>
            <person name="Bleich R.M."/>
            <person name="Grubbs K.J."/>
            <person name="Santa Maria K.C."/>
            <person name="Allen S.E."/>
            <person name="Farag S."/>
            <person name="Shank E.A."/>
            <person name="Bowers A."/>
        </authorList>
    </citation>
    <scope>NUCLEOTIDE SEQUENCE [LARGE SCALE GENOMIC DNA]</scope>
    <source>
        <strain evidence="9 10">AFS010695</strain>
    </source>
</reference>
<dbReference type="Gene3D" id="2.40.50.100">
    <property type="match status" value="1"/>
</dbReference>